<reference evidence="2 3" key="1">
    <citation type="submission" date="2020-06" db="EMBL/GenBank/DDBJ databases">
        <authorList>
            <person name="Li R."/>
            <person name="Bekaert M."/>
        </authorList>
    </citation>
    <scope>NUCLEOTIDE SEQUENCE [LARGE SCALE GENOMIC DNA]</scope>
    <source>
        <strain evidence="3">wild</strain>
    </source>
</reference>
<dbReference type="AlphaFoldDB" id="A0A6J8EN78"/>
<dbReference type="InterPro" id="IPR001073">
    <property type="entry name" value="C1q_dom"/>
</dbReference>
<dbReference type="InterPro" id="IPR008983">
    <property type="entry name" value="Tumour_necrosis_fac-like_dom"/>
</dbReference>
<dbReference type="Pfam" id="PF00386">
    <property type="entry name" value="C1q"/>
    <property type="match status" value="1"/>
</dbReference>
<gene>
    <name evidence="2" type="ORF">MCOR_53517</name>
</gene>
<dbReference type="EMBL" id="CACVKT020009349">
    <property type="protein sequence ID" value="CAC5421383.1"/>
    <property type="molecule type" value="Genomic_DNA"/>
</dbReference>
<name>A0A6J8EN78_MYTCO</name>
<dbReference type="Proteomes" id="UP000507470">
    <property type="component" value="Unassembled WGS sequence"/>
</dbReference>
<proteinExistence type="predicted"/>
<evidence type="ECO:0000313" key="3">
    <source>
        <dbReference type="Proteomes" id="UP000507470"/>
    </source>
</evidence>
<dbReference type="SUPFAM" id="SSF49842">
    <property type="entry name" value="TNF-like"/>
    <property type="match status" value="1"/>
</dbReference>
<dbReference type="OrthoDB" id="10021193at2759"/>
<evidence type="ECO:0000259" key="1">
    <source>
        <dbReference type="Pfam" id="PF00386"/>
    </source>
</evidence>
<feature type="domain" description="C1q" evidence="1">
    <location>
        <begin position="63"/>
        <end position="149"/>
    </location>
</feature>
<accession>A0A6J8EN78</accession>
<keyword evidence="3" id="KW-1185">Reference proteome</keyword>
<sequence>MVRAVESSAKGSDDLLQRQINKSVEKVAMTAFVPVDTPGLGVGSVVKFSDVKFSVGIGTLSSFKNTGKFVCEKSGLYIVSASMDMNYDNSEFHIYVNGKIFTKSSKHNSYNYWRSTSVSVAIELKTNDNVWVQISDVSANVHGDLHSCFTIIKIH</sequence>
<protein>
    <recommendedName>
        <fullName evidence="1">C1q domain-containing protein</fullName>
    </recommendedName>
</protein>
<organism evidence="2 3">
    <name type="scientific">Mytilus coruscus</name>
    <name type="common">Sea mussel</name>
    <dbReference type="NCBI Taxonomy" id="42192"/>
    <lineage>
        <taxon>Eukaryota</taxon>
        <taxon>Metazoa</taxon>
        <taxon>Spiralia</taxon>
        <taxon>Lophotrochozoa</taxon>
        <taxon>Mollusca</taxon>
        <taxon>Bivalvia</taxon>
        <taxon>Autobranchia</taxon>
        <taxon>Pteriomorphia</taxon>
        <taxon>Mytilida</taxon>
        <taxon>Mytiloidea</taxon>
        <taxon>Mytilidae</taxon>
        <taxon>Mytilinae</taxon>
        <taxon>Mytilus</taxon>
    </lineage>
</organism>
<evidence type="ECO:0000313" key="2">
    <source>
        <dbReference type="EMBL" id="CAC5421383.1"/>
    </source>
</evidence>
<dbReference type="Gene3D" id="2.60.120.40">
    <property type="match status" value="1"/>
</dbReference>